<keyword evidence="2" id="KW-1185">Reference proteome</keyword>
<sequence>MSLRSSVRNMSPMVNVATQSASRYAIQSGVMMTHFPPLCFLNGASKIRKDCTKRLRIISPLIFQVSHSLWTCSALNSGIFFNLLYFVLPKVVQL</sequence>
<name>A0AAV5LT57_9ROSI</name>
<protein>
    <submittedName>
        <fullName evidence="1">Uncharacterized protein</fullName>
    </submittedName>
</protein>
<evidence type="ECO:0000313" key="1">
    <source>
        <dbReference type="EMBL" id="GKV40337.1"/>
    </source>
</evidence>
<evidence type="ECO:0000313" key="2">
    <source>
        <dbReference type="Proteomes" id="UP001054252"/>
    </source>
</evidence>
<proteinExistence type="predicted"/>
<reference evidence="1 2" key="1">
    <citation type="journal article" date="2021" name="Commun. Biol.">
        <title>The genome of Shorea leprosula (Dipterocarpaceae) highlights the ecological relevance of drought in aseasonal tropical rainforests.</title>
        <authorList>
            <person name="Ng K.K.S."/>
            <person name="Kobayashi M.J."/>
            <person name="Fawcett J.A."/>
            <person name="Hatakeyama M."/>
            <person name="Paape T."/>
            <person name="Ng C.H."/>
            <person name="Ang C.C."/>
            <person name="Tnah L.H."/>
            <person name="Lee C.T."/>
            <person name="Nishiyama T."/>
            <person name="Sese J."/>
            <person name="O'Brien M.J."/>
            <person name="Copetti D."/>
            <person name="Mohd Noor M.I."/>
            <person name="Ong R.C."/>
            <person name="Putra M."/>
            <person name="Sireger I.Z."/>
            <person name="Indrioko S."/>
            <person name="Kosugi Y."/>
            <person name="Izuno A."/>
            <person name="Isagi Y."/>
            <person name="Lee S.L."/>
            <person name="Shimizu K.K."/>
        </authorList>
    </citation>
    <scope>NUCLEOTIDE SEQUENCE [LARGE SCALE GENOMIC DNA]</scope>
    <source>
        <strain evidence="1">214</strain>
    </source>
</reference>
<dbReference type="AlphaFoldDB" id="A0AAV5LT57"/>
<accession>A0AAV5LT57</accession>
<comment type="caution">
    <text evidence="1">The sequence shown here is derived from an EMBL/GenBank/DDBJ whole genome shotgun (WGS) entry which is preliminary data.</text>
</comment>
<organism evidence="1 2">
    <name type="scientific">Rubroshorea leprosula</name>
    <dbReference type="NCBI Taxonomy" id="152421"/>
    <lineage>
        <taxon>Eukaryota</taxon>
        <taxon>Viridiplantae</taxon>
        <taxon>Streptophyta</taxon>
        <taxon>Embryophyta</taxon>
        <taxon>Tracheophyta</taxon>
        <taxon>Spermatophyta</taxon>
        <taxon>Magnoliopsida</taxon>
        <taxon>eudicotyledons</taxon>
        <taxon>Gunneridae</taxon>
        <taxon>Pentapetalae</taxon>
        <taxon>rosids</taxon>
        <taxon>malvids</taxon>
        <taxon>Malvales</taxon>
        <taxon>Dipterocarpaceae</taxon>
        <taxon>Rubroshorea</taxon>
    </lineage>
</organism>
<dbReference type="EMBL" id="BPVZ01000140">
    <property type="protein sequence ID" value="GKV40337.1"/>
    <property type="molecule type" value="Genomic_DNA"/>
</dbReference>
<dbReference type="Proteomes" id="UP001054252">
    <property type="component" value="Unassembled WGS sequence"/>
</dbReference>
<gene>
    <name evidence="1" type="ORF">SLEP1_g47996</name>
</gene>